<feature type="domain" description="HTH lysR-type" evidence="1">
    <location>
        <begin position="259"/>
        <end position="317"/>
    </location>
</feature>
<evidence type="ECO:0000259" key="1">
    <source>
        <dbReference type="Pfam" id="PF00126"/>
    </source>
</evidence>
<accession>A0A832ZFU4</accession>
<dbReference type="InterPro" id="IPR051815">
    <property type="entry name" value="Molybdate_resp_trans_reg"/>
</dbReference>
<dbReference type="InterPro" id="IPR036388">
    <property type="entry name" value="WH-like_DNA-bd_sf"/>
</dbReference>
<dbReference type="Pfam" id="PF00126">
    <property type="entry name" value="HTH_1"/>
    <property type="match status" value="1"/>
</dbReference>
<dbReference type="AlphaFoldDB" id="A0A832ZFU4"/>
<dbReference type="InterPro" id="IPR000847">
    <property type="entry name" value="LysR_HTH_N"/>
</dbReference>
<reference evidence="2" key="1">
    <citation type="journal article" date="2020" name="ISME J.">
        <title>Gammaproteobacteria mediating utilization of methyl-, sulfur- and petroleum organic compounds in deep ocean hydrothermal plumes.</title>
        <authorList>
            <person name="Zhou Z."/>
            <person name="Liu Y."/>
            <person name="Pan J."/>
            <person name="Cron B.R."/>
            <person name="Toner B.M."/>
            <person name="Anantharaman K."/>
            <person name="Breier J.A."/>
            <person name="Dick G.J."/>
            <person name="Li M."/>
        </authorList>
    </citation>
    <scope>NUCLEOTIDE SEQUENCE</scope>
    <source>
        <strain evidence="2">SZUA-1476</strain>
    </source>
</reference>
<organism evidence="2 3">
    <name type="scientific">Thermococcus paralvinellae</name>
    <dbReference type="NCBI Taxonomy" id="582419"/>
    <lineage>
        <taxon>Archaea</taxon>
        <taxon>Methanobacteriati</taxon>
        <taxon>Methanobacteriota</taxon>
        <taxon>Thermococci</taxon>
        <taxon>Thermococcales</taxon>
        <taxon>Thermococcaceae</taxon>
        <taxon>Thermococcus</taxon>
    </lineage>
</organism>
<dbReference type="EMBL" id="DQUR01000176">
    <property type="protein sequence ID" value="HIP89311.1"/>
    <property type="molecule type" value="Genomic_DNA"/>
</dbReference>
<dbReference type="PANTHER" id="PTHR30432">
    <property type="entry name" value="TRANSCRIPTIONAL REGULATOR MODE"/>
    <property type="match status" value="1"/>
</dbReference>
<gene>
    <name evidence="2" type="ORF">EYH24_05150</name>
</gene>
<comment type="caution">
    <text evidence="2">The sequence shown here is derived from an EMBL/GenBank/DDBJ whole genome shotgun (WGS) entry which is preliminary data.</text>
</comment>
<dbReference type="PANTHER" id="PTHR30432:SF1">
    <property type="entry name" value="DNA-BINDING TRANSCRIPTIONAL DUAL REGULATOR MODE"/>
    <property type="match status" value="1"/>
</dbReference>
<evidence type="ECO:0000313" key="2">
    <source>
        <dbReference type="EMBL" id="HIP89311.1"/>
    </source>
</evidence>
<protein>
    <submittedName>
        <fullName evidence="2">LysR family transcriptional regulator</fullName>
    </submittedName>
</protein>
<evidence type="ECO:0000313" key="3">
    <source>
        <dbReference type="Proteomes" id="UP000653692"/>
    </source>
</evidence>
<dbReference type="InterPro" id="IPR036390">
    <property type="entry name" value="WH_DNA-bd_sf"/>
</dbReference>
<proteinExistence type="predicted"/>
<dbReference type="GO" id="GO:0003700">
    <property type="term" value="F:DNA-binding transcription factor activity"/>
    <property type="evidence" value="ECO:0007669"/>
    <property type="project" value="InterPro"/>
</dbReference>
<name>A0A832ZFU4_9EURY</name>
<dbReference type="SUPFAM" id="SSF46785">
    <property type="entry name" value="Winged helix' DNA-binding domain"/>
    <property type="match status" value="1"/>
</dbReference>
<sequence>MLPLEALEKLRVYLDDFKFDEGLLICPNPLFHPKINAIIHEIRELCKKTTLFLPVSVSRSVLHRTPLENVDFITLIIPSYRELKANIQTVRMLLSQGIDNLEAYIPLDSSYDFVDVLSTIDLCKSYGLKITIGPRFYNIPNTSKFLEKVAKKENVEIGLHYGKKYFYNAVKVFIGNYPITVLTSMTGEKCRALYLSPYGNFSKCPHSKFEINYKEITREELRKMLFSPCVIDHDAVGLSPRINIHFVTKKGIEIPGDILELLELISQVNSFRAACKALGVPASTYWEKIKNLEKKLGIPLLISIRGGKKKGVTILTDFAKELLEEYKHIREKVLVALYRYR</sequence>
<dbReference type="Proteomes" id="UP000653692">
    <property type="component" value="Unassembled WGS sequence"/>
</dbReference>
<dbReference type="Gene3D" id="1.10.10.10">
    <property type="entry name" value="Winged helix-like DNA-binding domain superfamily/Winged helix DNA-binding domain"/>
    <property type="match status" value="1"/>
</dbReference>